<dbReference type="InterPro" id="IPR006379">
    <property type="entry name" value="HAD-SF_hydro_IIB"/>
</dbReference>
<dbReference type="GO" id="GO:0016791">
    <property type="term" value="F:phosphatase activity"/>
    <property type="evidence" value="ECO:0007669"/>
    <property type="project" value="TreeGrafter"/>
</dbReference>
<dbReference type="Proteomes" id="UP001055104">
    <property type="component" value="Unassembled WGS sequence"/>
</dbReference>
<dbReference type="Proteomes" id="UP000347681">
    <property type="component" value="Unassembled WGS sequence"/>
</dbReference>
<dbReference type="Pfam" id="PF08282">
    <property type="entry name" value="Hydrolase_3"/>
    <property type="match status" value="1"/>
</dbReference>
<dbReference type="SFLD" id="SFLDS00003">
    <property type="entry name" value="Haloacid_Dehalogenase"/>
    <property type="match status" value="1"/>
</dbReference>
<dbReference type="Proteomes" id="UP000481700">
    <property type="component" value="Unassembled WGS sequence"/>
</dbReference>
<evidence type="ECO:0000313" key="2">
    <source>
        <dbReference type="EMBL" id="KAA5320239.1"/>
    </source>
</evidence>
<dbReference type="EMBL" id="VVZB01000009">
    <property type="protein sequence ID" value="KAA5381217.1"/>
    <property type="molecule type" value="Genomic_DNA"/>
</dbReference>
<dbReference type="InterPro" id="IPR023214">
    <property type="entry name" value="HAD_sf"/>
</dbReference>
<evidence type="ECO:0000313" key="6">
    <source>
        <dbReference type="Proteomes" id="UP000347681"/>
    </source>
</evidence>
<dbReference type="PROSITE" id="PS01229">
    <property type="entry name" value="COF_2"/>
    <property type="match status" value="1"/>
</dbReference>
<accession>A0A076IYE2</accession>
<evidence type="ECO:0000313" key="1">
    <source>
        <dbReference type="EMBL" id="GKH79762.1"/>
    </source>
</evidence>
<dbReference type="EMBL" id="VVZV01000009">
    <property type="protein sequence ID" value="KAA5320239.1"/>
    <property type="molecule type" value="Genomic_DNA"/>
</dbReference>
<dbReference type="NCBIfam" id="TIGR00099">
    <property type="entry name" value="Cof-subfamily"/>
    <property type="match status" value="1"/>
</dbReference>
<organism evidence="4 5">
    <name type="scientific">Phocaeicola dorei</name>
    <dbReference type="NCBI Taxonomy" id="357276"/>
    <lineage>
        <taxon>Bacteria</taxon>
        <taxon>Pseudomonadati</taxon>
        <taxon>Bacteroidota</taxon>
        <taxon>Bacteroidia</taxon>
        <taxon>Bacteroidales</taxon>
        <taxon>Bacteroidaceae</taxon>
        <taxon>Phocaeicola</taxon>
    </lineage>
</organism>
<dbReference type="PROSITE" id="PS01228">
    <property type="entry name" value="COF_1"/>
    <property type="match status" value="1"/>
</dbReference>
<proteinExistence type="predicted"/>
<dbReference type="NCBIfam" id="TIGR01484">
    <property type="entry name" value="HAD-SF-IIB"/>
    <property type="match status" value="1"/>
</dbReference>
<dbReference type="PANTHER" id="PTHR10000">
    <property type="entry name" value="PHOSPHOSERINE PHOSPHATASE"/>
    <property type="match status" value="1"/>
</dbReference>
<dbReference type="SFLD" id="SFLDG01140">
    <property type="entry name" value="C2.B:_Phosphomannomutase_and_P"/>
    <property type="match status" value="1"/>
</dbReference>
<dbReference type="GO" id="GO:0005829">
    <property type="term" value="C:cytosol"/>
    <property type="evidence" value="ECO:0007669"/>
    <property type="project" value="TreeGrafter"/>
</dbReference>
<evidence type="ECO:0000313" key="7">
    <source>
        <dbReference type="Proteomes" id="UP000481700"/>
    </source>
</evidence>
<dbReference type="GO" id="GO:0000287">
    <property type="term" value="F:magnesium ion binding"/>
    <property type="evidence" value="ECO:0007669"/>
    <property type="project" value="TreeGrafter"/>
</dbReference>
<dbReference type="KEGG" id="bdo:EL88_22145"/>
<reference evidence="4 5" key="2">
    <citation type="journal article" date="2019" name="Nat. Microbiol.">
        <title>Genomic variation and strain-specific functional adaptation in the human gut microbiome during early life.</title>
        <authorList>
            <person name="Vatanen T."/>
            <person name="Plichta D.R."/>
            <person name="Somani J."/>
            <person name="Munch P.C."/>
            <person name="Arthur T.D."/>
            <person name="Hall A.B."/>
            <person name="Rudolf S."/>
            <person name="Oakeley E.J."/>
            <person name="Ke X."/>
            <person name="Young R.A."/>
            <person name="Haiser H.J."/>
            <person name="Kolde R."/>
            <person name="Yassour M."/>
            <person name="Luopajarvi K."/>
            <person name="Siljander H."/>
            <person name="Virtanen S.M."/>
            <person name="Ilonen J."/>
            <person name="Uibo R."/>
            <person name="Tillmann V."/>
            <person name="Mokurov S."/>
            <person name="Dorshakova N."/>
            <person name="Porter J.A."/>
            <person name="McHardy A.C."/>
            <person name="Lahdesmaki H."/>
            <person name="Vlamakis H."/>
            <person name="Huttenhower C."/>
            <person name="Knip M."/>
            <person name="Xavier R.J."/>
        </authorList>
    </citation>
    <scope>NUCLEOTIDE SEQUENCE [LARGE SCALE GENOMIC DNA]</scope>
    <source>
        <strain evidence="4 5">RJX1047</strain>
    </source>
</reference>
<dbReference type="InterPro" id="IPR036412">
    <property type="entry name" value="HAD-like_sf"/>
</dbReference>
<dbReference type="Gene3D" id="3.40.50.1000">
    <property type="entry name" value="HAD superfamily/HAD-like"/>
    <property type="match status" value="1"/>
</dbReference>
<evidence type="ECO:0000313" key="3">
    <source>
        <dbReference type="EMBL" id="KAA5381217.1"/>
    </source>
</evidence>
<dbReference type="Gene3D" id="3.30.1240.10">
    <property type="match status" value="1"/>
</dbReference>
<dbReference type="EMBL" id="SLTU01000001">
    <property type="protein sequence ID" value="TDA77291.1"/>
    <property type="molecule type" value="Genomic_DNA"/>
</dbReference>
<dbReference type="PANTHER" id="PTHR10000:SF25">
    <property type="entry name" value="PHOSPHATASE YKRA-RELATED"/>
    <property type="match status" value="1"/>
</dbReference>
<sequence length="260" mass="28782">MVKAIFFDIDGTLVSFETHKIPASTQEALKALRDKGIKIFIATGRPQCLINNLSDLEFDGYITVNGSYCFTAGHQPIYKGCIPQEDIERLITFQQKYPVPFVFVHGNEMFVTEVNDRVQAVSDLIEIPVPPVASIEEARGKDILQIMGYFTAEEEKETDIFGKVLTHCEPMRWYPLFADIIARGNSKSTGIDKVLAYFDIDLKDTMAFGDGGNDIPMLKHVATGIAMGNAEPHVKAVADYVTTSVDEDGIANALKHFGLI</sequence>
<evidence type="ECO:0000313" key="5">
    <source>
        <dbReference type="Proteomes" id="UP000294527"/>
    </source>
</evidence>
<dbReference type="InterPro" id="IPR000150">
    <property type="entry name" value="Cof"/>
</dbReference>
<protein>
    <submittedName>
        <fullName evidence="1 4">Hydrolase</fullName>
    </submittedName>
</protein>
<dbReference type="Proteomes" id="UP000294527">
    <property type="component" value="Unassembled WGS sequence"/>
</dbReference>
<dbReference type="eggNOG" id="COG0561">
    <property type="taxonomic scope" value="Bacteria"/>
</dbReference>
<dbReference type="RefSeq" id="WP_007840909.1">
    <property type="nucleotide sequence ID" value="NZ_BAABYF010000001.1"/>
</dbReference>
<dbReference type="AlphaFoldDB" id="A0A076IYE2"/>
<reference evidence="6 7" key="1">
    <citation type="journal article" date="2019" name="Nat. Med.">
        <title>A library of human gut bacterial isolates paired with longitudinal multiomics data enables mechanistic microbiome research.</title>
        <authorList>
            <person name="Poyet M."/>
            <person name="Groussin M."/>
            <person name="Gibbons S.M."/>
            <person name="Avila-Pacheco J."/>
            <person name="Jiang X."/>
            <person name="Kearney S.M."/>
            <person name="Perrotta A.R."/>
            <person name="Berdy B."/>
            <person name="Zhao S."/>
            <person name="Lieberman T.D."/>
            <person name="Swanson P.K."/>
            <person name="Smith M."/>
            <person name="Roesemann S."/>
            <person name="Alexander J.E."/>
            <person name="Rich S.A."/>
            <person name="Livny J."/>
            <person name="Vlamakis H."/>
            <person name="Clish C."/>
            <person name="Bullock K."/>
            <person name="Deik A."/>
            <person name="Scott J."/>
            <person name="Pierce K.A."/>
            <person name="Xavier R.J."/>
            <person name="Alm E.J."/>
        </authorList>
    </citation>
    <scope>NUCLEOTIDE SEQUENCE [LARGE SCALE GENOMIC DNA]</scope>
    <source>
        <strain evidence="2 7">BIOML-A25</strain>
        <strain evidence="3 6">BIOML-A5</strain>
    </source>
</reference>
<dbReference type="EMBL" id="BQOB01000001">
    <property type="protein sequence ID" value="GKH79762.1"/>
    <property type="molecule type" value="Genomic_DNA"/>
</dbReference>
<comment type="caution">
    <text evidence="4">The sequence shown here is derived from an EMBL/GenBank/DDBJ whole genome shotgun (WGS) entry which is preliminary data.</text>
</comment>
<keyword evidence="4" id="KW-0378">Hydrolase</keyword>
<evidence type="ECO:0000313" key="4">
    <source>
        <dbReference type="EMBL" id="TDA77291.1"/>
    </source>
</evidence>
<reference evidence="1" key="3">
    <citation type="submission" date="2022-01" db="EMBL/GenBank/DDBJ databases">
        <title>Novel bile acid biosynthetic pathways are enriched in the microbiome of centenarians.</title>
        <authorList>
            <person name="Sato Y."/>
            <person name="Atarashi K."/>
            <person name="Plichta R.D."/>
            <person name="Arai Y."/>
            <person name="Sasajima S."/>
            <person name="Kearney M.S."/>
            <person name="Suda W."/>
            <person name="Takeshita K."/>
            <person name="Sasaki T."/>
            <person name="Okamoto S."/>
            <person name="Skelly N.A."/>
            <person name="Okamura Y."/>
            <person name="Vlamakis H."/>
            <person name="Li Y."/>
            <person name="Tanoue T."/>
            <person name="Takei H."/>
            <person name="Nittono H."/>
            <person name="Narushima S."/>
            <person name="Irie J."/>
            <person name="Itoh H."/>
            <person name="Moriya K."/>
            <person name="Sugiura Y."/>
            <person name="Suematsu M."/>
            <person name="Moritoki N."/>
            <person name="Shibata S."/>
            <person name="Littman R.D."/>
            <person name="Fischbach A.M."/>
            <person name="Uwamino Y."/>
            <person name="Inoue T."/>
            <person name="Honda A."/>
            <person name="Hattori M."/>
            <person name="Murai T."/>
            <person name="Xavier J.R."/>
            <person name="Hirose N."/>
            <person name="Honda K."/>
        </authorList>
    </citation>
    <scope>NUCLEOTIDE SEQUENCE</scope>
    <source>
        <strain evidence="1">CE91-St7</strain>
    </source>
</reference>
<dbReference type="SUPFAM" id="SSF56784">
    <property type="entry name" value="HAD-like"/>
    <property type="match status" value="1"/>
</dbReference>
<dbReference type="SFLD" id="SFLDG01144">
    <property type="entry name" value="C2.B.4:_PGP_Like"/>
    <property type="match status" value="1"/>
</dbReference>
<name>A0A076IYE2_9BACT</name>
<gene>
    <name evidence="1" type="ORF">CE91St7_06460</name>
    <name evidence="4" type="ORF">E1I98_13620</name>
    <name evidence="3" type="ORF">F2Y61_15510</name>
    <name evidence="2" type="ORF">F2Z07_10280</name>
</gene>